<feature type="active site" evidence="10">
    <location>
        <position position="145"/>
    </location>
</feature>
<feature type="compositionally biased region" description="Low complexity" evidence="14">
    <location>
        <begin position="505"/>
        <end position="524"/>
    </location>
</feature>
<comment type="similarity">
    <text evidence="2">Belongs to the DNA repair enzymes AP/ExoA family.</text>
</comment>
<feature type="binding site" evidence="11">
    <location>
        <position position="184"/>
    </location>
    <ligand>
        <name>Mg(2+)</name>
        <dbReference type="ChEBI" id="CHEBI:18420"/>
        <label>1</label>
    </ligand>
</feature>
<comment type="cofactor">
    <cofactor evidence="1">
        <name>Mn(2+)</name>
        <dbReference type="ChEBI" id="CHEBI:29035"/>
    </cofactor>
</comment>
<evidence type="ECO:0000259" key="15">
    <source>
        <dbReference type="PROSITE" id="PS51999"/>
    </source>
</evidence>
<comment type="cofactor">
    <cofactor evidence="11">
        <name>Mg(2+)</name>
        <dbReference type="ChEBI" id="CHEBI:18420"/>
    </cofactor>
    <cofactor evidence="11">
        <name>Mn(2+)</name>
        <dbReference type="ChEBI" id="CHEBI:29035"/>
    </cofactor>
    <text evidence="11">Probably binds two magnesium or manganese ions per subunit.</text>
</comment>
<feature type="site" description="Interaction with DNA substrate" evidence="12">
    <location>
        <position position="302"/>
    </location>
</feature>
<proteinExistence type="inferred from homology"/>
<feature type="compositionally biased region" description="Polar residues" evidence="14">
    <location>
        <begin position="385"/>
        <end position="399"/>
    </location>
</feature>
<organism evidence="16 17">
    <name type="scientific">Moelleriella libera RCEF 2490</name>
    <dbReference type="NCBI Taxonomy" id="1081109"/>
    <lineage>
        <taxon>Eukaryota</taxon>
        <taxon>Fungi</taxon>
        <taxon>Dikarya</taxon>
        <taxon>Ascomycota</taxon>
        <taxon>Pezizomycotina</taxon>
        <taxon>Sordariomycetes</taxon>
        <taxon>Hypocreomycetidae</taxon>
        <taxon>Hypocreales</taxon>
        <taxon>Clavicipitaceae</taxon>
        <taxon>Moelleriella</taxon>
    </lineage>
</organism>
<dbReference type="PROSITE" id="PS51999">
    <property type="entry name" value="ZF_GRF"/>
    <property type="match status" value="1"/>
</dbReference>
<dbReference type="STRING" id="1081109.A0A168FBJ7"/>
<evidence type="ECO:0000313" key="16">
    <source>
        <dbReference type="EMBL" id="KZZ99688.1"/>
    </source>
</evidence>
<feature type="domain" description="GRF-type" evidence="15">
    <location>
        <begin position="566"/>
        <end position="618"/>
    </location>
</feature>
<reference evidence="16 17" key="1">
    <citation type="journal article" date="2016" name="Genome Biol. Evol.">
        <title>Divergent and convergent evolution of fungal pathogenicity.</title>
        <authorList>
            <person name="Shang Y."/>
            <person name="Xiao G."/>
            <person name="Zheng P."/>
            <person name="Cen K."/>
            <person name="Zhan S."/>
            <person name="Wang C."/>
        </authorList>
    </citation>
    <scope>NUCLEOTIDE SEQUENCE [LARGE SCALE GENOMIC DNA]</scope>
    <source>
        <strain evidence="16 17">RCEF 2490</strain>
    </source>
</reference>
<evidence type="ECO:0000256" key="10">
    <source>
        <dbReference type="PIRSR" id="PIRSR604808-1"/>
    </source>
</evidence>
<feature type="site" description="Transition state stabilizer" evidence="12">
    <location>
        <position position="186"/>
    </location>
</feature>
<keyword evidence="7" id="KW-0862">Zinc</keyword>
<evidence type="ECO:0000313" key="17">
    <source>
        <dbReference type="Proteomes" id="UP000078544"/>
    </source>
</evidence>
<feature type="binding site" evidence="11">
    <location>
        <position position="33"/>
    </location>
    <ligand>
        <name>Mg(2+)</name>
        <dbReference type="ChEBI" id="CHEBI:18420"/>
        <label>1</label>
    </ligand>
</feature>
<evidence type="ECO:0000256" key="9">
    <source>
        <dbReference type="ARBA" id="ARBA00023242"/>
    </source>
</evidence>
<dbReference type="Gene3D" id="3.60.10.10">
    <property type="entry name" value="Endonuclease/exonuclease/phosphatase"/>
    <property type="match status" value="1"/>
</dbReference>
<evidence type="ECO:0000256" key="6">
    <source>
        <dbReference type="ARBA" id="ARBA00022801"/>
    </source>
</evidence>
<evidence type="ECO:0000256" key="1">
    <source>
        <dbReference type="ARBA" id="ARBA00001936"/>
    </source>
</evidence>
<accession>A0A168FBJ7</accession>
<evidence type="ECO:0000256" key="11">
    <source>
        <dbReference type="PIRSR" id="PIRSR604808-2"/>
    </source>
</evidence>
<keyword evidence="4 11" id="KW-0479">Metal-binding</keyword>
<keyword evidence="6" id="KW-0378">Hydrolase</keyword>
<feature type="region of interest" description="Disordered" evidence="14">
    <location>
        <begin position="385"/>
        <end position="544"/>
    </location>
</feature>
<feature type="site" description="Important for catalytic activity" evidence="12">
    <location>
        <position position="276"/>
    </location>
</feature>
<keyword evidence="11" id="KW-0464">Manganese</keyword>
<feature type="binding site" evidence="11">
    <location>
        <position position="301"/>
    </location>
    <ligand>
        <name>Mg(2+)</name>
        <dbReference type="ChEBI" id="CHEBI:18420"/>
        <label>1</label>
    </ligand>
</feature>
<dbReference type="OrthoDB" id="391817at2759"/>
<dbReference type="FunFam" id="3.60.10.10:FF:000079">
    <property type="entry name" value="DNA-(apurinic or apyrimidinic site) lyase"/>
    <property type="match status" value="1"/>
</dbReference>
<dbReference type="InterPro" id="IPR020847">
    <property type="entry name" value="AP_endonuclease_F1_BS"/>
</dbReference>
<keyword evidence="9" id="KW-0539">Nucleus</keyword>
<evidence type="ECO:0000256" key="14">
    <source>
        <dbReference type="SAM" id="MobiDB-lite"/>
    </source>
</evidence>
<name>A0A168FBJ7_9HYPO</name>
<dbReference type="EMBL" id="AZGY01000003">
    <property type="protein sequence ID" value="KZZ99688.1"/>
    <property type="molecule type" value="Genomic_DNA"/>
</dbReference>
<feature type="active site" description="Proton donor/acceptor" evidence="10">
    <location>
        <position position="184"/>
    </location>
</feature>
<dbReference type="PANTHER" id="PTHR22748">
    <property type="entry name" value="AP ENDONUCLEASE"/>
    <property type="match status" value="1"/>
</dbReference>
<evidence type="ECO:0000256" key="5">
    <source>
        <dbReference type="ARBA" id="ARBA00022771"/>
    </source>
</evidence>
<dbReference type="GO" id="GO:0005634">
    <property type="term" value="C:nucleus"/>
    <property type="evidence" value="ECO:0007669"/>
    <property type="project" value="TreeGrafter"/>
</dbReference>
<dbReference type="GO" id="GO:0006284">
    <property type="term" value="P:base-excision repair"/>
    <property type="evidence" value="ECO:0007669"/>
    <property type="project" value="TreeGrafter"/>
</dbReference>
<sequence>MAFPGCCPSTYSRGVLVQAMFEILEADIVIMQETKIQRKDLQDDMVLVPGWDVFFSLPKHKKGYSGVAVYTRNAACAPVRAEEGITGVLCPPRSTTSFRHLPLDQQIGGYPRPGQLSGAVEEALLDSEGRCVILEFPAFVLFGVYSPANRDETRDEFRNSFFEALDVRIRNLVAMGKQVIVTGDLNVIRSEIDSTNVLEALRKENMTLEEWMSLPTRRVFNQLLFGGHIIGHRDQGREEPVLWDLCRCFHPQRLGMNTCWDTRRNTRPANNGSRIDYILCSDGIKDWFTFANIQEGLMGSDHCPVFAITSDRVTFQGQETALLDIMNPAGVFEQGKRIRDLGQKDLLPLSAKLIPEFDRRQSIRDMFSRKPAFTATNHAFVTVSSSSNLPADAPTSSLITAPEEAQTVNVTNAPGNRPANTSSPTSRKRPPEPLDAVPRQLKRAKSVTDTNASKQKVPPGQKTLRGFFKPVSAGIDESLPSPAASHGQKPHLSDVERHLASNNDSPTQSSTARPTSTASPKPSRNTPPEPEEKHGTIPTSPDAVFDPVEAKESWSKLLGKRVIPRCEHDEPCISLLTKKPGVNRGRSFYICPRPLGPSGEKERGTEWRCSTFIWSSDWNGNTTS</sequence>
<evidence type="ECO:0000256" key="7">
    <source>
        <dbReference type="ARBA" id="ARBA00022833"/>
    </source>
</evidence>
<evidence type="ECO:0000256" key="13">
    <source>
        <dbReference type="PROSITE-ProRule" id="PRU01343"/>
    </source>
</evidence>
<dbReference type="Pfam" id="PF03372">
    <property type="entry name" value="Exo_endo_phos"/>
    <property type="match status" value="1"/>
</dbReference>
<keyword evidence="16" id="KW-0456">Lyase</keyword>
<dbReference type="GO" id="GO:0008270">
    <property type="term" value="F:zinc ion binding"/>
    <property type="evidence" value="ECO:0007669"/>
    <property type="project" value="UniProtKB-KW"/>
</dbReference>
<feature type="binding site" evidence="11">
    <location>
        <position position="186"/>
    </location>
    <ligand>
        <name>Mg(2+)</name>
        <dbReference type="ChEBI" id="CHEBI:18420"/>
        <label>1</label>
    </ligand>
</feature>
<dbReference type="PANTHER" id="PTHR22748:SF4">
    <property type="entry name" value="DNA-(APURINIC OR APYRIMIDINIC SITE) ENDONUCLEASE 2"/>
    <property type="match status" value="1"/>
</dbReference>
<protein>
    <recommendedName>
        <fullName evidence="3">DNA-(apurinic or apyrimidinic site) endonuclease 2</fullName>
    </recommendedName>
</protein>
<evidence type="ECO:0000256" key="12">
    <source>
        <dbReference type="PIRSR" id="PIRSR604808-3"/>
    </source>
</evidence>
<dbReference type="PROSITE" id="PS00728">
    <property type="entry name" value="AP_NUCLEASE_F1_3"/>
    <property type="match status" value="1"/>
</dbReference>
<dbReference type="InterPro" id="IPR010666">
    <property type="entry name" value="Znf_GRF"/>
</dbReference>
<dbReference type="InterPro" id="IPR020848">
    <property type="entry name" value="AP_endonuclease_F1_CS"/>
</dbReference>
<dbReference type="InterPro" id="IPR004808">
    <property type="entry name" value="AP_endonuc_1"/>
</dbReference>
<keyword evidence="5 13" id="KW-0863">Zinc-finger</keyword>
<feature type="active site" description="Proton acceptor" evidence="10">
    <location>
        <position position="302"/>
    </location>
</feature>
<dbReference type="Proteomes" id="UP000078544">
    <property type="component" value="Unassembled WGS sequence"/>
</dbReference>
<dbReference type="GO" id="GO:0008081">
    <property type="term" value="F:phosphoric diester hydrolase activity"/>
    <property type="evidence" value="ECO:0007669"/>
    <property type="project" value="TreeGrafter"/>
</dbReference>
<keyword evidence="17" id="KW-1185">Reference proteome</keyword>
<dbReference type="PROSITE" id="PS51435">
    <property type="entry name" value="AP_NUCLEASE_F1_4"/>
    <property type="match status" value="1"/>
</dbReference>
<dbReference type="InterPro" id="IPR005135">
    <property type="entry name" value="Endo/exonuclease/phosphatase"/>
</dbReference>
<dbReference type="PROSITE" id="PS00726">
    <property type="entry name" value="AP_NUCLEASE_F1_1"/>
    <property type="match status" value="1"/>
</dbReference>
<dbReference type="InterPro" id="IPR036691">
    <property type="entry name" value="Endo/exonu/phosph_ase_sf"/>
</dbReference>
<dbReference type="GO" id="GO:0003906">
    <property type="term" value="F:DNA-(apurinic or apyrimidinic site) endonuclease activity"/>
    <property type="evidence" value="ECO:0007669"/>
    <property type="project" value="TreeGrafter"/>
</dbReference>
<dbReference type="AlphaFoldDB" id="A0A168FBJ7"/>
<dbReference type="GO" id="GO:0016829">
    <property type="term" value="F:lyase activity"/>
    <property type="evidence" value="ECO:0007669"/>
    <property type="project" value="UniProtKB-KW"/>
</dbReference>
<evidence type="ECO:0000256" key="2">
    <source>
        <dbReference type="ARBA" id="ARBA00007092"/>
    </source>
</evidence>
<dbReference type="GO" id="GO:0003677">
    <property type="term" value="F:DNA binding"/>
    <property type="evidence" value="ECO:0007669"/>
    <property type="project" value="InterPro"/>
</dbReference>
<feature type="binding site" evidence="11">
    <location>
        <position position="302"/>
    </location>
    <ligand>
        <name>Mg(2+)</name>
        <dbReference type="ChEBI" id="CHEBI:18420"/>
        <label>1</label>
    </ligand>
</feature>
<keyword evidence="8 11" id="KW-0460">Magnesium</keyword>
<comment type="caution">
    <text evidence="16">The sequence shown here is derived from an EMBL/GenBank/DDBJ whole genome shotgun (WGS) entry which is preliminary data.</text>
</comment>
<gene>
    <name evidence="16" type="ORF">AAL_02260</name>
</gene>
<dbReference type="GO" id="GO:0008311">
    <property type="term" value="F:double-stranded DNA 3'-5' DNA exonuclease activity"/>
    <property type="evidence" value="ECO:0007669"/>
    <property type="project" value="TreeGrafter"/>
</dbReference>
<evidence type="ECO:0000256" key="4">
    <source>
        <dbReference type="ARBA" id="ARBA00022723"/>
    </source>
</evidence>
<dbReference type="SUPFAM" id="SSF56219">
    <property type="entry name" value="DNase I-like"/>
    <property type="match status" value="1"/>
</dbReference>
<evidence type="ECO:0000256" key="8">
    <source>
        <dbReference type="ARBA" id="ARBA00022842"/>
    </source>
</evidence>
<evidence type="ECO:0000256" key="3">
    <source>
        <dbReference type="ARBA" id="ARBA00013541"/>
    </source>
</evidence>
<feature type="compositionally biased region" description="Polar residues" evidence="14">
    <location>
        <begin position="406"/>
        <end position="425"/>
    </location>
</feature>